<feature type="compositionally biased region" description="Acidic residues" evidence="1">
    <location>
        <begin position="459"/>
        <end position="469"/>
    </location>
</feature>
<evidence type="ECO:0000256" key="1">
    <source>
        <dbReference type="SAM" id="MobiDB-lite"/>
    </source>
</evidence>
<feature type="compositionally biased region" description="Pro residues" evidence="1">
    <location>
        <begin position="75"/>
        <end position="111"/>
    </location>
</feature>
<feature type="compositionally biased region" description="Acidic residues" evidence="1">
    <location>
        <begin position="184"/>
        <end position="199"/>
    </location>
</feature>
<feature type="compositionally biased region" description="Low complexity" evidence="1">
    <location>
        <begin position="520"/>
        <end position="535"/>
    </location>
</feature>
<feature type="compositionally biased region" description="Basic and acidic residues" evidence="1">
    <location>
        <begin position="490"/>
        <end position="499"/>
    </location>
</feature>
<dbReference type="AlphaFoldDB" id="A0AAI9Z380"/>
<feature type="compositionally biased region" description="Acidic residues" evidence="1">
    <location>
        <begin position="259"/>
        <end position="293"/>
    </location>
</feature>
<organism evidence="2 3">
    <name type="scientific">Colletotrichum costaricense</name>
    <dbReference type="NCBI Taxonomy" id="1209916"/>
    <lineage>
        <taxon>Eukaryota</taxon>
        <taxon>Fungi</taxon>
        <taxon>Dikarya</taxon>
        <taxon>Ascomycota</taxon>
        <taxon>Pezizomycotina</taxon>
        <taxon>Sordariomycetes</taxon>
        <taxon>Hypocreomycetidae</taxon>
        <taxon>Glomerellales</taxon>
        <taxon>Glomerellaceae</taxon>
        <taxon>Colletotrichum</taxon>
        <taxon>Colletotrichum acutatum species complex</taxon>
    </lineage>
</organism>
<proteinExistence type="predicted"/>
<keyword evidence="3" id="KW-1185">Reference proteome</keyword>
<evidence type="ECO:0000313" key="3">
    <source>
        <dbReference type="Proteomes" id="UP001240678"/>
    </source>
</evidence>
<feature type="compositionally biased region" description="Basic and acidic residues" evidence="1">
    <location>
        <begin position="580"/>
        <end position="601"/>
    </location>
</feature>
<sequence>MPPKKGKGTAPPKSWVPPAGYTPRQTRGQTRNQQQQPSLWQGLTDRGEAYDAQGNHVLVRPVRQRRGGQQTAAPPAAPTGPPPPPPPPGPPAPPPPPPPPPIAPVLPPVPSPHDADSGDESDDGAGGEPGTKPDDGSGGESGDEPNNESGEEPEVESGDESEEESQAGSGDESGDEPEAGSGDESVEEPETESDNESGDDTAGPSSDPTPPKRPTRTPLPNGRPTKIKINIKATKPQTSPVTESQDSNGSDSPVAPSADESDSDPEAPEESSEREEPEESEDDASRDDNEEQTDNSQRSEGSDPEGPQDSDQGTPDEATRSRRSTPGSVGGDSEQMSTPSKTPQERKGSKNEDPIQVGSEESESSEVPREPRSEDSQQDDEPHQPTIVHYGSDDETEMLVHERPDSDQTFNNGDDTLNLEDYPSSVGGDPDWRGEYDGSEDDGDDRYDTRSGSVGGDYENNEDDDDDTEDHFPDYTMFDPDETEGQSEMGRGRGSESDLSRQSSPGGVSPVFPRNDRSPSHSPGPSAGGQQQPSGSSGGQGSTAQGRKNGQSSGNNKGSATGGGHGSAATKTKNATGKRGRPEDHTADDEARPQKRQREDMGTAAVPTVRKKFPRAQYRQICPYPSPRESQPKTSDKRATAKRPSSLLDDIVEKPAKKTRLL</sequence>
<feature type="compositionally biased region" description="Basic and acidic residues" evidence="1">
    <location>
        <begin position="366"/>
        <end position="383"/>
    </location>
</feature>
<feature type="compositionally biased region" description="Basic and acidic residues" evidence="1">
    <location>
        <begin position="343"/>
        <end position="353"/>
    </location>
</feature>
<dbReference type="GeneID" id="85336473"/>
<evidence type="ECO:0000313" key="2">
    <source>
        <dbReference type="EMBL" id="KAK1532762.1"/>
    </source>
</evidence>
<gene>
    <name evidence="2" type="ORF">CCOS01_04745</name>
</gene>
<feature type="compositionally biased region" description="Acidic residues" evidence="1">
    <location>
        <begin position="141"/>
        <end position="165"/>
    </location>
</feature>
<protein>
    <submittedName>
        <fullName evidence="2">Uncharacterized protein</fullName>
    </submittedName>
</protein>
<feature type="region of interest" description="Disordered" evidence="1">
    <location>
        <begin position="1"/>
        <end position="662"/>
    </location>
</feature>
<name>A0AAI9Z380_9PEZI</name>
<feature type="compositionally biased region" description="Low complexity" evidence="1">
    <location>
        <begin position="22"/>
        <end position="36"/>
    </location>
</feature>
<accession>A0AAI9Z380</accession>
<dbReference type="PRINTS" id="PR01217">
    <property type="entry name" value="PRICHEXTENSN"/>
</dbReference>
<dbReference type="EMBL" id="MOOE01000004">
    <property type="protein sequence ID" value="KAK1532762.1"/>
    <property type="molecule type" value="Genomic_DNA"/>
</dbReference>
<dbReference type="Proteomes" id="UP001240678">
    <property type="component" value="Unassembled WGS sequence"/>
</dbReference>
<comment type="caution">
    <text evidence="2">The sequence shown here is derived from an EMBL/GenBank/DDBJ whole genome shotgun (WGS) entry which is preliminary data.</text>
</comment>
<feature type="compositionally biased region" description="Basic and acidic residues" evidence="1">
    <location>
        <begin position="630"/>
        <end position="639"/>
    </location>
</feature>
<reference evidence="2 3" key="1">
    <citation type="submission" date="2016-10" db="EMBL/GenBank/DDBJ databases">
        <title>The genome sequence of Colletotrichum fioriniae PJ7.</title>
        <authorList>
            <person name="Baroncelli R."/>
        </authorList>
    </citation>
    <scope>NUCLEOTIDE SEQUENCE [LARGE SCALE GENOMIC DNA]</scope>
    <source>
        <strain evidence="2 3">IMI 309622</strain>
    </source>
</reference>
<dbReference type="RefSeq" id="XP_060316884.1">
    <property type="nucleotide sequence ID" value="XM_060452926.1"/>
</dbReference>
<feature type="compositionally biased region" description="Polar residues" evidence="1">
    <location>
        <begin position="235"/>
        <end position="249"/>
    </location>
</feature>